<keyword evidence="2" id="KW-0378">Hydrolase</keyword>
<dbReference type="Gene3D" id="3.40.50.1820">
    <property type="entry name" value="alpha/beta hydrolase"/>
    <property type="match status" value="1"/>
</dbReference>
<proteinExistence type="predicted"/>
<dbReference type="AlphaFoldDB" id="A0A1H4FUP0"/>
<accession>A0A1H4FUP0</accession>
<organism evidence="2 3">
    <name type="scientific">Alkalimonas amylolytica</name>
    <dbReference type="NCBI Taxonomy" id="152573"/>
    <lineage>
        <taxon>Bacteria</taxon>
        <taxon>Pseudomonadati</taxon>
        <taxon>Pseudomonadota</taxon>
        <taxon>Gammaproteobacteria</taxon>
        <taxon>Alkalimonas</taxon>
    </lineage>
</organism>
<dbReference type="InterPro" id="IPR022742">
    <property type="entry name" value="Hydrolase_4"/>
</dbReference>
<dbReference type="InterPro" id="IPR029058">
    <property type="entry name" value="AB_hydrolase_fold"/>
</dbReference>
<evidence type="ECO:0000313" key="2">
    <source>
        <dbReference type="EMBL" id="SEB01069.1"/>
    </source>
</evidence>
<feature type="domain" description="Serine aminopeptidase S33" evidence="1">
    <location>
        <begin position="129"/>
        <end position="235"/>
    </location>
</feature>
<dbReference type="Pfam" id="PF12146">
    <property type="entry name" value="Hydrolase_4"/>
    <property type="match status" value="1"/>
</dbReference>
<protein>
    <submittedName>
        <fullName evidence="2">Alpha/beta hydrolase family protein</fullName>
    </submittedName>
</protein>
<dbReference type="Proteomes" id="UP000198773">
    <property type="component" value="Unassembled WGS sequence"/>
</dbReference>
<dbReference type="EMBL" id="FNRM01000013">
    <property type="protein sequence ID" value="SEB01069.1"/>
    <property type="molecule type" value="Genomic_DNA"/>
</dbReference>
<evidence type="ECO:0000313" key="3">
    <source>
        <dbReference type="Proteomes" id="UP000198773"/>
    </source>
</evidence>
<dbReference type="SUPFAM" id="SSF53474">
    <property type="entry name" value="alpha/beta-Hydrolases"/>
    <property type="match status" value="1"/>
</dbReference>
<keyword evidence="3" id="KW-1185">Reference proteome</keyword>
<sequence length="337" mass="38115">MFSVSDLTNRFIQRFFLCVLCFWLTGCAQLVAFKINDHIQPRAGTQDEGELLQANHQRHCLEPGACISYWHIQPTDEPTDYTFKLTVQTATDAWSMTTKLSTDDQNLFQGTMLILPCYSCTKETMGWHAAYFRHLGFNVLLPDLLGHGDSSPGLGFGIKDAQLLKQIIHKHHEPAKPLLVTALSMGAYTAAHLQHQLDVDGMILIAPSIRFDDAVSLYPQLSGSRWHRLVPEASLRKGAELALKKANISLAQTNLLDYPPLSRSLVLLSDQDPIAPYEHYLAWSDLPHIELFNLTEYSHFLLMTLTPDTHEMIFRWLKQLEPLAAQTAHKLQQPDSE</sequence>
<evidence type="ECO:0000259" key="1">
    <source>
        <dbReference type="Pfam" id="PF12146"/>
    </source>
</evidence>
<name>A0A1H4FUP0_ALKAM</name>
<gene>
    <name evidence="2" type="ORF">SAMN04488051_11358</name>
</gene>
<dbReference type="STRING" id="152573.SAMN04488051_11358"/>
<reference evidence="2 3" key="1">
    <citation type="submission" date="2016-10" db="EMBL/GenBank/DDBJ databases">
        <authorList>
            <person name="de Groot N.N."/>
        </authorList>
    </citation>
    <scope>NUCLEOTIDE SEQUENCE [LARGE SCALE GENOMIC DNA]</scope>
    <source>
        <strain evidence="2 3">CGMCC 1.3430</strain>
    </source>
</reference>
<dbReference type="GO" id="GO:0016787">
    <property type="term" value="F:hydrolase activity"/>
    <property type="evidence" value="ECO:0007669"/>
    <property type="project" value="UniProtKB-KW"/>
</dbReference>